<organism evidence="1">
    <name type="scientific">Vannella robusta</name>
    <dbReference type="NCBI Taxonomy" id="1487602"/>
    <lineage>
        <taxon>Eukaryota</taxon>
        <taxon>Amoebozoa</taxon>
        <taxon>Discosea</taxon>
        <taxon>Flabellinia</taxon>
        <taxon>Vannellidae</taxon>
        <taxon>Vannella</taxon>
    </lineage>
</organism>
<dbReference type="EMBL" id="HBKP01018942">
    <property type="protein sequence ID" value="CAE2231526.1"/>
    <property type="molecule type" value="Transcribed_RNA"/>
</dbReference>
<name>A0A7S4MMZ1_9EUKA</name>
<dbReference type="AlphaFoldDB" id="A0A7S4MMZ1"/>
<gene>
    <name evidence="1" type="ORF">VSP0166_LOCUS13420</name>
</gene>
<sequence length="159" mass="18155">MHCACESGDLKLMDFFFDIDDLYEKDEQNRTVFDCCSSNAVRIKLHQMLLDSCATESEAPAEWVNPYENETFMAIRCGDLEEMIRLAGDEKLGIPLVWVNKALDKYPCVADNNDAGTMWKMGKILHEHLGFSFEEMGFGEDDIEKIKNSMASHQKSARK</sequence>
<accession>A0A7S4MMZ1</accession>
<protein>
    <submittedName>
        <fullName evidence="1">Uncharacterized protein</fullName>
    </submittedName>
</protein>
<proteinExistence type="predicted"/>
<evidence type="ECO:0000313" key="1">
    <source>
        <dbReference type="EMBL" id="CAE2231526.1"/>
    </source>
</evidence>
<reference evidence="1" key="1">
    <citation type="submission" date="2021-01" db="EMBL/GenBank/DDBJ databases">
        <authorList>
            <person name="Corre E."/>
            <person name="Pelletier E."/>
            <person name="Niang G."/>
            <person name="Scheremetjew M."/>
            <person name="Finn R."/>
            <person name="Kale V."/>
            <person name="Holt S."/>
            <person name="Cochrane G."/>
            <person name="Meng A."/>
            <person name="Brown T."/>
            <person name="Cohen L."/>
        </authorList>
    </citation>
    <scope>NUCLEOTIDE SEQUENCE</scope>
    <source>
        <strain evidence="1">DIVA3 518/3/11/1/6</strain>
    </source>
</reference>